<keyword evidence="4" id="KW-1185">Reference proteome</keyword>
<evidence type="ECO:0000313" key="4">
    <source>
        <dbReference type="Proteomes" id="UP000321927"/>
    </source>
</evidence>
<protein>
    <submittedName>
        <fullName evidence="2">DUF4221 domain-containing protein</fullName>
    </submittedName>
    <submittedName>
        <fullName evidence="1">Uncharacterized protein DUF4221</fullName>
    </submittedName>
</protein>
<gene>
    <name evidence="2" type="ORF">ESW18_13730</name>
    <name evidence="1" type="ORF">LV84_02700</name>
</gene>
<evidence type="ECO:0000313" key="2">
    <source>
        <dbReference type="EMBL" id="TXD76866.1"/>
    </source>
</evidence>
<evidence type="ECO:0000313" key="3">
    <source>
        <dbReference type="Proteomes" id="UP000249115"/>
    </source>
</evidence>
<dbReference type="AlphaFoldDB" id="A0A2W7RG47"/>
<proteinExistence type="predicted"/>
<dbReference type="EMBL" id="QKZU01000010">
    <property type="protein sequence ID" value="PZX54547.1"/>
    <property type="molecule type" value="Genomic_DNA"/>
</dbReference>
<dbReference type="Pfam" id="PF13970">
    <property type="entry name" value="DUF4221"/>
    <property type="match status" value="1"/>
</dbReference>
<dbReference type="InterPro" id="IPR011044">
    <property type="entry name" value="Quino_amine_DH_bsu"/>
</dbReference>
<sequence>MRNTFLLILLSIFCLSCSKQPDGSNKSEFDFSYSIDTVMVDPGDGIIYLKRWLNTAALSPDKKMLFNFNPDIPEFEVIDLENLNLDRRIKMEKEGPLGTGDPSSVLISTDGKFFFTSFVDVREFNAQLDSLKTYTIPKEKFEGLNADESLDADYHVSTDGKYLFVPYGPEDFQKAKNGLAIVELSTRKLKKVPLDLFERSNQYVRTWMENGNLQSQTRESLSYYQLKDKLIISSHNFNEAVLYDLTTDSLTHKVFNSKLTPNAKKVSERTTGNSFEEMMEIREEAQKQVEFGNFLYDDISDKVFRFTTDLDRMIGDSATFKNVITIFDSDLNQLHEEVVDFNRPNFSFFKDGKLYSYVNIEDELGFVRIKPSYD</sequence>
<reference evidence="1 3" key="1">
    <citation type="submission" date="2018-06" db="EMBL/GenBank/DDBJ databases">
        <title>Genomic Encyclopedia of Archaeal and Bacterial Type Strains, Phase II (KMG-II): from individual species to whole genera.</title>
        <authorList>
            <person name="Goeker M."/>
        </authorList>
    </citation>
    <scope>NUCLEOTIDE SEQUENCE [LARGE SCALE GENOMIC DNA]</scope>
    <source>
        <strain evidence="1 3">DSM 22686</strain>
    </source>
</reference>
<name>A0A2W7RG47_9BACT</name>
<dbReference type="RefSeq" id="WP_086502166.1">
    <property type="nucleotide sequence ID" value="NZ_MSSV01000014.1"/>
</dbReference>
<dbReference type="Proteomes" id="UP000249115">
    <property type="component" value="Unassembled WGS sequence"/>
</dbReference>
<accession>A0A2W7RG47</accession>
<dbReference type="OrthoDB" id="833511at2"/>
<dbReference type="InterPro" id="IPR025316">
    <property type="entry name" value="DUF4221"/>
</dbReference>
<reference evidence="2 4" key="2">
    <citation type="submission" date="2019-08" db="EMBL/GenBank/DDBJ databases">
        <title>Genome of Algoriphagus ratkowskyi IC026.</title>
        <authorList>
            <person name="Bowman J.P."/>
        </authorList>
    </citation>
    <scope>NUCLEOTIDE SEQUENCE [LARGE SCALE GENOMIC DNA]</scope>
    <source>
        <strain evidence="2 4">IC026</strain>
    </source>
</reference>
<dbReference type="Proteomes" id="UP000321927">
    <property type="component" value="Unassembled WGS sequence"/>
</dbReference>
<dbReference type="SUPFAM" id="SSF50969">
    <property type="entry name" value="YVTN repeat-like/Quinoprotein amine dehydrogenase"/>
    <property type="match status" value="1"/>
</dbReference>
<dbReference type="EMBL" id="VORV01000009">
    <property type="protein sequence ID" value="TXD76866.1"/>
    <property type="molecule type" value="Genomic_DNA"/>
</dbReference>
<organism evidence="1 3">
    <name type="scientific">Algoriphagus ratkowskyi</name>
    <dbReference type="NCBI Taxonomy" id="57028"/>
    <lineage>
        <taxon>Bacteria</taxon>
        <taxon>Pseudomonadati</taxon>
        <taxon>Bacteroidota</taxon>
        <taxon>Cytophagia</taxon>
        <taxon>Cytophagales</taxon>
        <taxon>Cyclobacteriaceae</taxon>
        <taxon>Algoriphagus</taxon>
    </lineage>
</organism>
<evidence type="ECO:0000313" key="1">
    <source>
        <dbReference type="EMBL" id="PZX54547.1"/>
    </source>
</evidence>
<comment type="caution">
    <text evidence="1">The sequence shown here is derived from an EMBL/GenBank/DDBJ whole genome shotgun (WGS) entry which is preliminary data.</text>
</comment>